<organism evidence="1">
    <name type="scientific">marine sediment metagenome</name>
    <dbReference type="NCBI Taxonomy" id="412755"/>
    <lineage>
        <taxon>unclassified sequences</taxon>
        <taxon>metagenomes</taxon>
        <taxon>ecological metagenomes</taxon>
    </lineage>
</organism>
<protein>
    <submittedName>
        <fullName evidence="1">Uncharacterized protein</fullName>
    </submittedName>
</protein>
<evidence type="ECO:0000313" key="1">
    <source>
        <dbReference type="EMBL" id="KKL50326.1"/>
    </source>
</evidence>
<accession>A0A0F9D9E0</accession>
<reference evidence="1" key="1">
    <citation type="journal article" date="2015" name="Nature">
        <title>Complex archaea that bridge the gap between prokaryotes and eukaryotes.</title>
        <authorList>
            <person name="Spang A."/>
            <person name="Saw J.H."/>
            <person name="Jorgensen S.L."/>
            <person name="Zaremba-Niedzwiedzka K."/>
            <person name="Martijn J."/>
            <person name="Lind A.E."/>
            <person name="van Eijk R."/>
            <person name="Schleper C."/>
            <person name="Guy L."/>
            <person name="Ettema T.J."/>
        </authorList>
    </citation>
    <scope>NUCLEOTIDE SEQUENCE</scope>
</reference>
<sequence length="56" mass="6803">MSYIILIRMNNDDLWTIEEDPEQNRVMEWDTYEEAEKWLDGSPLKTQGWDIIEVEI</sequence>
<dbReference type="EMBL" id="LAZR01032642">
    <property type="protein sequence ID" value="KKL50326.1"/>
    <property type="molecule type" value="Genomic_DNA"/>
</dbReference>
<proteinExistence type="predicted"/>
<name>A0A0F9D9E0_9ZZZZ</name>
<comment type="caution">
    <text evidence="1">The sequence shown here is derived from an EMBL/GenBank/DDBJ whole genome shotgun (WGS) entry which is preliminary data.</text>
</comment>
<dbReference type="AlphaFoldDB" id="A0A0F9D9E0"/>
<gene>
    <name evidence="1" type="ORF">LCGC14_2306630</name>
</gene>